<dbReference type="OrthoDB" id="9787815at2"/>
<gene>
    <name evidence="8" type="ORF">HMPREF9455_00113</name>
</gene>
<dbReference type="AlphaFoldDB" id="F5ISP6"/>
<dbReference type="Pfam" id="PF07690">
    <property type="entry name" value="MFS_1"/>
    <property type="match status" value="1"/>
</dbReference>
<feature type="transmembrane region" description="Helical" evidence="6">
    <location>
        <begin position="12"/>
        <end position="35"/>
    </location>
</feature>
<evidence type="ECO:0000256" key="3">
    <source>
        <dbReference type="ARBA" id="ARBA00022692"/>
    </source>
</evidence>
<feature type="transmembrane region" description="Helical" evidence="6">
    <location>
        <begin position="364"/>
        <end position="388"/>
    </location>
</feature>
<dbReference type="InterPro" id="IPR020846">
    <property type="entry name" value="MFS_dom"/>
</dbReference>
<comment type="subcellular location">
    <subcellularLocation>
        <location evidence="1">Membrane</location>
        <topology evidence="1">Multi-pass membrane protein</topology>
    </subcellularLocation>
</comment>
<dbReference type="Proteomes" id="UP000004913">
    <property type="component" value="Unassembled WGS sequence"/>
</dbReference>
<evidence type="ECO:0000256" key="4">
    <source>
        <dbReference type="ARBA" id="ARBA00022989"/>
    </source>
</evidence>
<evidence type="ECO:0000256" key="2">
    <source>
        <dbReference type="ARBA" id="ARBA00022448"/>
    </source>
</evidence>
<sequence>MKYSISKAGSPLFWVPTVYFGMGLPFVMVQLVSVIMFSEMGISDATVAFWTSLVILPWSLKPLWSPFLEMFKTKKYFVVGTQLITGLCFALVALSLPLPDFFTYTIALMGMIAFSGATHDIATDGVYMTELDTKTQAKYIGWQGAFFNIAKVVANGGLVFLAGTLKNTMGVVNAWMLIMGVVAAIMILLSLWHSRMLPSGGVSATKINSVREGWNSFKNVFVTFFQKKNIAYYIIFIILYRLAEGLAIKILPLFLKAPVENGGLGLEVSRIGLINGTFGTVAFILGSILAGYYISRKGLQKTLFILCCAINLPFLIYLLLAIFQPSNIFLIGSAVICEYFGYGFGFVGLTLFMMQQVAPGAHKMAHYAFASGVMNLGYMCAGMVSGILSDWLGYKQFFVIVAVAMVPALVISRIIPFKYPDRKESEGEILTEE</sequence>
<comment type="caution">
    <text evidence="8">The sequence shown here is derived from an EMBL/GenBank/DDBJ whole genome shotgun (WGS) entry which is preliminary data.</text>
</comment>
<dbReference type="Gene3D" id="1.20.1250.20">
    <property type="entry name" value="MFS general substrate transporter like domains"/>
    <property type="match status" value="2"/>
</dbReference>
<reference evidence="8 9" key="1">
    <citation type="submission" date="2011-04" db="EMBL/GenBank/DDBJ databases">
        <title>The Genome Sequence of Dysgonomonas gadei ATCC BAA-286.</title>
        <authorList>
            <consortium name="The Broad Institute Genome Sequencing Platform"/>
            <person name="Earl A."/>
            <person name="Ward D."/>
            <person name="Feldgarden M."/>
            <person name="Gevers D."/>
            <person name="Pudlo N."/>
            <person name="Martens E."/>
            <person name="Allen-Vercoe E."/>
            <person name="Young S.K."/>
            <person name="Zeng Q."/>
            <person name="Gargeya S."/>
            <person name="Fitzgerald M."/>
            <person name="Haas B."/>
            <person name="Abouelleil A."/>
            <person name="Alvarado L."/>
            <person name="Arachchi H.M."/>
            <person name="Berlin A."/>
            <person name="Brown A."/>
            <person name="Chapman S.B."/>
            <person name="Chen Z."/>
            <person name="Dunbar C."/>
            <person name="Freedman E."/>
            <person name="Gearin G."/>
            <person name="Gellesch M."/>
            <person name="Goldberg J."/>
            <person name="Griggs A."/>
            <person name="Gujja S."/>
            <person name="Heiman D."/>
            <person name="Howarth C."/>
            <person name="Larson L."/>
            <person name="Lui A."/>
            <person name="MacDonald P.J.P."/>
            <person name="Mehta T."/>
            <person name="Montmayeur A."/>
            <person name="Murphy C."/>
            <person name="Neiman D."/>
            <person name="Pearson M."/>
            <person name="Priest M."/>
            <person name="Roberts A."/>
            <person name="Saif S."/>
            <person name="Shea T."/>
            <person name="Shenoy N."/>
            <person name="Sisk P."/>
            <person name="Stolte C."/>
            <person name="Sykes S."/>
            <person name="Yandava C."/>
            <person name="Wortman J."/>
            <person name="Nusbaum C."/>
            <person name="Birren B."/>
        </authorList>
    </citation>
    <scope>NUCLEOTIDE SEQUENCE [LARGE SCALE GENOMIC DNA]</scope>
    <source>
        <strain evidence="8 9">ATCC BAA-286</strain>
    </source>
</reference>
<feature type="transmembrane region" description="Helical" evidence="6">
    <location>
        <begin position="174"/>
        <end position="192"/>
    </location>
</feature>
<feature type="transmembrane region" description="Helical" evidence="6">
    <location>
        <begin position="303"/>
        <end position="323"/>
    </location>
</feature>
<feature type="transmembrane region" description="Helical" evidence="6">
    <location>
        <begin position="47"/>
        <end position="64"/>
    </location>
</feature>
<dbReference type="InterPro" id="IPR004752">
    <property type="entry name" value="AmpG_permease/AT-1"/>
</dbReference>
<dbReference type="PANTHER" id="PTHR12778:SF10">
    <property type="entry name" value="MAJOR FACILITATOR SUPERFAMILY DOMAIN-CONTAINING PROTEIN 3"/>
    <property type="match status" value="1"/>
</dbReference>
<keyword evidence="9" id="KW-1185">Reference proteome</keyword>
<evidence type="ECO:0000313" key="9">
    <source>
        <dbReference type="Proteomes" id="UP000004913"/>
    </source>
</evidence>
<evidence type="ECO:0000259" key="7">
    <source>
        <dbReference type="PROSITE" id="PS50850"/>
    </source>
</evidence>
<dbReference type="STRING" id="742766.HMPREF9455_00113"/>
<feature type="transmembrane region" description="Helical" evidence="6">
    <location>
        <begin position="271"/>
        <end position="294"/>
    </location>
</feature>
<keyword evidence="2" id="KW-0813">Transport</keyword>
<feature type="transmembrane region" description="Helical" evidence="6">
    <location>
        <begin position="76"/>
        <end position="95"/>
    </location>
</feature>
<dbReference type="SUPFAM" id="SSF103473">
    <property type="entry name" value="MFS general substrate transporter"/>
    <property type="match status" value="1"/>
</dbReference>
<dbReference type="InterPro" id="IPR036259">
    <property type="entry name" value="MFS_trans_sf"/>
</dbReference>
<dbReference type="GO" id="GO:0022857">
    <property type="term" value="F:transmembrane transporter activity"/>
    <property type="evidence" value="ECO:0007669"/>
    <property type="project" value="InterPro"/>
</dbReference>
<dbReference type="GO" id="GO:0016020">
    <property type="term" value="C:membrane"/>
    <property type="evidence" value="ECO:0007669"/>
    <property type="project" value="UniProtKB-SubCell"/>
</dbReference>
<feature type="transmembrane region" description="Helical" evidence="6">
    <location>
        <begin position="230"/>
        <end position="251"/>
    </location>
</feature>
<dbReference type="PROSITE" id="PS50850">
    <property type="entry name" value="MFS"/>
    <property type="match status" value="1"/>
</dbReference>
<keyword evidence="3 6" id="KW-0812">Transmembrane</keyword>
<feature type="transmembrane region" description="Helical" evidence="6">
    <location>
        <begin position="329"/>
        <end position="352"/>
    </location>
</feature>
<organism evidence="8 9">
    <name type="scientific">Dysgonomonas gadei ATCC BAA-286</name>
    <dbReference type="NCBI Taxonomy" id="742766"/>
    <lineage>
        <taxon>Bacteria</taxon>
        <taxon>Pseudomonadati</taxon>
        <taxon>Bacteroidota</taxon>
        <taxon>Bacteroidia</taxon>
        <taxon>Bacteroidales</taxon>
        <taxon>Dysgonomonadaceae</taxon>
        <taxon>Dysgonomonas</taxon>
    </lineage>
</organism>
<dbReference type="eggNOG" id="COG2814">
    <property type="taxonomic scope" value="Bacteria"/>
</dbReference>
<dbReference type="InterPro" id="IPR011701">
    <property type="entry name" value="MFS"/>
</dbReference>
<evidence type="ECO:0000256" key="5">
    <source>
        <dbReference type="ARBA" id="ARBA00023136"/>
    </source>
</evidence>
<dbReference type="RefSeq" id="WP_006797615.1">
    <property type="nucleotide sequence ID" value="NZ_GL891979.1"/>
</dbReference>
<evidence type="ECO:0000256" key="1">
    <source>
        <dbReference type="ARBA" id="ARBA00004141"/>
    </source>
</evidence>
<feature type="transmembrane region" description="Helical" evidence="6">
    <location>
        <begin position="101"/>
        <end position="118"/>
    </location>
</feature>
<dbReference type="EMBL" id="ADLV01000002">
    <property type="protein sequence ID" value="EGK01991.1"/>
    <property type="molecule type" value="Genomic_DNA"/>
</dbReference>
<name>F5ISP6_9BACT</name>
<evidence type="ECO:0000313" key="8">
    <source>
        <dbReference type="EMBL" id="EGK01991.1"/>
    </source>
</evidence>
<proteinExistence type="predicted"/>
<protein>
    <recommendedName>
        <fullName evidence="7">Major facilitator superfamily (MFS) profile domain-containing protein</fullName>
    </recommendedName>
</protein>
<accession>F5ISP6</accession>
<keyword evidence="5 6" id="KW-0472">Membrane</keyword>
<keyword evidence="4 6" id="KW-1133">Transmembrane helix</keyword>
<dbReference type="HOGENOM" id="CLU_029352_0_0_10"/>
<evidence type="ECO:0000256" key="6">
    <source>
        <dbReference type="SAM" id="Phobius"/>
    </source>
</evidence>
<feature type="transmembrane region" description="Helical" evidence="6">
    <location>
        <begin position="139"/>
        <end position="162"/>
    </location>
</feature>
<feature type="domain" description="Major facilitator superfamily (MFS) profile" evidence="7">
    <location>
        <begin position="233"/>
        <end position="433"/>
    </location>
</feature>
<feature type="transmembrane region" description="Helical" evidence="6">
    <location>
        <begin position="394"/>
        <end position="415"/>
    </location>
</feature>
<dbReference type="PANTHER" id="PTHR12778">
    <property type="entry name" value="SOLUTE CARRIER FAMILY 33 ACETYL-COA TRANSPORTER -RELATED"/>
    <property type="match status" value="1"/>
</dbReference>